<dbReference type="EMBL" id="JAZHXI010000009">
    <property type="protein sequence ID" value="KAL2068128.1"/>
    <property type="molecule type" value="Genomic_DNA"/>
</dbReference>
<accession>A0ABR4CE08</accession>
<proteinExistence type="predicted"/>
<evidence type="ECO:0000313" key="2">
    <source>
        <dbReference type="Proteomes" id="UP001595075"/>
    </source>
</evidence>
<sequence length="66" mass="7491">MLFASAQQPVASSHIKPLSPLPPLDFIGQQPHEEGRAPLNAFQKRKILYLYLQYPFSLSAVRETRP</sequence>
<keyword evidence="2" id="KW-1185">Reference proteome</keyword>
<name>A0ABR4CE08_9HELO</name>
<dbReference type="Proteomes" id="UP001595075">
    <property type="component" value="Unassembled WGS sequence"/>
</dbReference>
<gene>
    <name evidence="1" type="ORF">VTL71DRAFT_16226</name>
</gene>
<reference evidence="1 2" key="1">
    <citation type="journal article" date="2024" name="Commun. Biol.">
        <title>Comparative genomic analysis of thermophilic fungi reveals convergent evolutionary adaptations and gene losses.</title>
        <authorList>
            <person name="Steindorff A.S."/>
            <person name="Aguilar-Pontes M.V."/>
            <person name="Robinson A.J."/>
            <person name="Andreopoulos B."/>
            <person name="LaButti K."/>
            <person name="Kuo A."/>
            <person name="Mondo S."/>
            <person name="Riley R."/>
            <person name="Otillar R."/>
            <person name="Haridas S."/>
            <person name="Lipzen A."/>
            <person name="Grimwood J."/>
            <person name="Schmutz J."/>
            <person name="Clum A."/>
            <person name="Reid I.D."/>
            <person name="Moisan M.C."/>
            <person name="Butler G."/>
            <person name="Nguyen T.T.M."/>
            <person name="Dewar K."/>
            <person name="Conant G."/>
            <person name="Drula E."/>
            <person name="Henrissat B."/>
            <person name="Hansel C."/>
            <person name="Singer S."/>
            <person name="Hutchinson M.I."/>
            <person name="de Vries R.P."/>
            <person name="Natvig D.O."/>
            <person name="Powell A.J."/>
            <person name="Tsang A."/>
            <person name="Grigoriev I.V."/>
        </authorList>
    </citation>
    <scope>NUCLEOTIDE SEQUENCE [LARGE SCALE GENOMIC DNA]</scope>
    <source>
        <strain evidence="1 2">CBS 494.80</strain>
    </source>
</reference>
<comment type="caution">
    <text evidence="1">The sequence shown here is derived from an EMBL/GenBank/DDBJ whole genome shotgun (WGS) entry which is preliminary data.</text>
</comment>
<protein>
    <submittedName>
        <fullName evidence="1">Uncharacterized protein</fullName>
    </submittedName>
</protein>
<evidence type="ECO:0000313" key="1">
    <source>
        <dbReference type="EMBL" id="KAL2068128.1"/>
    </source>
</evidence>
<feature type="non-terminal residue" evidence="1">
    <location>
        <position position="66"/>
    </location>
</feature>
<organism evidence="1 2">
    <name type="scientific">Oculimacula yallundae</name>
    <dbReference type="NCBI Taxonomy" id="86028"/>
    <lineage>
        <taxon>Eukaryota</taxon>
        <taxon>Fungi</taxon>
        <taxon>Dikarya</taxon>
        <taxon>Ascomycota</taxon>
        <taxon>Pezizomycotina</taxon>
        <taxon>Leotiomycetes</taxon>
        <taxon>Helotiales</taxon>
        <taxon>Ploettnerulaceae</taxon>
        <taxon>Oculimacula</taxon>
    </lineage>
</organism>